<evidence type="ECO:0000259" key="12">
    <source>
        <dbReference type="Pfam" id="PF20671"/>
    </source>
</evidence>
<dbReference type="InterPro" id="IPR007265">
    <property type="entry name" value="COG_su3"/>
</dbReference>
<dbReference type="GO" id="GO:0007030">
    <property type="term" value="P:Golgi organization"/>
    <property type="evidence" value="ECO:0007669"/>
    <property type="project" value="TreeGrafter"/>
</dbReference>
<organism evidence="13 14">
    <name type="scientific">Bemisia tabaci</name>
    <name type="common">Sweetpotato whitefly</name>
    <name type="synonym">Aleurodes tabaci</name>
    <dbReference type="NCBI Taxonomy" id="7038"/>
    <lineage>
        <taxon>Eukaryota</taxon>
        <taxon>Metazoa</taxon>
        <taxon>Ecdysozoa</taxon>
        <taxon>Arthropoda</taxon>
        <taxon>Hexapoda</taxon>
        <taxon>Insecta</taxon>
        <taxon>Pterygota</taxon>
        <taxon>Neoptera</taxon>
        <taxon>Paraneoptera</taxon>
        <taxon>Hemiptera</taxon>
        <taxon>Sternorrhyncha</taxon>
        <taxon>Aleyrodoidea</taxon>
        <taxon>Aleyrodidae</taxon>
        <taxon>Aleyrodinae</taxon>
        <taxon>Bemisia</taxon>
    </lineage>
</organism>
<feature type="compositionally biased region" description="Polar residues" evidence="9">
    <location>
        <begin position="891"/>
        <end position="901"/>
    </location>
</feature>
<keyword evidence="4" id="KW-0813">Transport</keyword>
<dbReference type="GO" id="GO:0006891">
    <property type="term" value="P:intra-Golgi vesicle-mediated transport"/>
    <property type="evidence" value="ECO:0007669"/>
    <property type="project" value="TreeGrafter"/>
</dbReference>
<keyword evidence="10" id="KW-0732">Signal</keyword>
<dbReference type="InterPro" id="IPR048320">
    <property type="entry name" value="COG3_N"/>
</dbReference>
<dbReference type="EMBL" id="OU963862">
    <property type="protein sequence ID" value="CAH0380743.1"/>
    <property type="molecule type" value="Genomic_DNA"/>
</dbReference>
<name>A0A9N9ZZ86_BEMTA</name>
<keyword evidence="14" id="KW-1185">Reference proteome</keyword>
<evidence type="ECO:0000256" key="3">
    <source>
        <dbReference type="ARBA" id="ARBA00020976"/>
    </source>
</evidence>
<evidence type="ECO:0000259" key="11">
    <source>
        <dbReference type="Pfam" id="PF04136"/>
    </source>
</evidence>
<dbReference type="PANTHER" id="PTHR13302">
    <property type="entry name" value="CONSERVED OLIGOMERIC GOLGI COMPLEX COMPONENT 3"/>
    <property type="match status" value="1"/>
</dbReference>
<dbReference type="GO" id="GO:0005801">
    <property type="term" value="C:cis-Golgi network"/>
    <property type="evidence" value="ECO:0007669"/>
    <property type="project" value="InterPro"/>
</dbReference>
<dbReference type="Pfam" id="PF04136">
    <property type="entry name" value="COG3_N"/>
    <property type="match status" value="1"/>
</dbReference>
<feature type="signal peptide" evidence="10">
    <location>
        <begin position="1"/>
        <end position="32"/>
    </location>
</feature>
<dbReference type="GO" id="GO:0017119">
    <property type="term" value="C:Golgi transport complex"/>
    <property type="evidence" value="ECO:0007669"/>
    <property type="project" value="TreeGrafter"/>
</dbReference>
<evidence type="ECO:0000256" key="9">
    <source>
        <dbReference type="SAM" id="MobiDB-lite"/>
    </source>
</evidence>
<feature type="chain" id="PRO_5040487803" description="Conserved oligomeric Golgi complex subunit 3" evidence="10">
    <location>
        <begin position="33"/>
        <end position="912"/>
    </location>
</feature>
<dbReference type="InterPro" id="IPR048685">
    <property type="entry name" value="COG3_C"/>
</dbReference>
<feature type="compositionally biased region" description="Low complexity" evidence="9">
    <location>
        <begin position="876"/>
        <end position="890"/>
    </location>
</feature>
<feature type="domain" description="Conserved oligomeric Golgi complex subunit 3 N-terminal" evidence="11">
    <location>
        <begin position="132"/>
        <end position="273"/>
    </location>
</feature>
<evidence type="ECO:0000256" key="2">
    <source>
        <dbReference type="ARBA" id="ARBA00009936"/>
    </source>
</evidence>
<protein>
    <recommendedName>
        <fullName evidence="3">Conserved oligomeric Golgi complex subunit 3</fullName>
    </recommendedName>
    <alternativeName>
        <fullName evidence="8">Component of oligomeric Golgi complex 3</fullName>
    </alternativeName>
</protein>
<evidence type="ECO:0000256" key="5">
    <source>
        <dbReference type="ARBA" id="ARBA00022927"/>
    </source>
</evidence>
<dbReference type="GO" id="GO:0006886">
    <property type="term" value="P:intracellular protein transport"/>
    <property type="evidence" value="ECO:0007669"/>
    <property type="project" value="InterPro"/>
</dbReference>
<dbReference type="AlphaFoldDB" id="A0A9N9ZZ86"/>
<feature type="domain" description="Conserved oligomeric Golgi complex subunit 3 C-terminal" evidence="12">
    <location>
        <begin position="286"/>
        <end position="635"/>
    </location>
</feature>
<keyword evidence="7" id="KW-0472">Membrane</keyword>
<evidence type="ECO:0000313" key="14">
    <source>
        <dbReference type="Proteomes" id="UP001152759"/>
    </source>
</evidence>
<sequence>MLVLDAFICKYQFLRVLLFLIAMAKDVDVAASKNEVFRRIHMWEQPENSLAPLTPKQRNVCLDLSEKVTSRPIPKELSLNVSQESEEKAIGHEDELVLNGAKMQTAEELMLWCISMEDELLKDSDVAYSSNLEKLKEQQGVCSDLLDKIGTSLGHLKSLKSEYDAVSSCTNALHDACQQLLTQQTKLSETAEAIGEQLRRFKTVDSITQQLDAPTLSIYSESFISMLDHLDQTLIYLKEHPNYKDSNTYLVRVEHCLNKATELIRLRVTTVLSTTTEQVKNVQDTATHFTRFQAVAIRLKPVMYQLEKRRHISHLYESVLDACIHSLVTERESLLNLSVKEAMRELSQQSMGDYCALMRSACTLLIHISADEHRLYSQFFSEPSQIFTDYMQRLCMNLYDTMRPFVIHMKYLETLAELCSILRSEMLQEHVQNQPYALEAFGNVVEQLLRDIQERLVFRAHLYFKTDIEQYHPSPGDLAYPDKLELMESIAQEISAHETASLSRAESHSSLVSVGSLTSQEVARINGGKSYIRPPSTGSPADLHGMWYPPVRRTLVCLSRLYRCVEKSIFQGLSQEAINACIKNVSEASKMITANKTPIDGELFQIKHLLILREQLAPFQVDFTVKEMSLDFSKMKSAALGLLERKAKLLSLDSSNALFAFLLEGTPLVRESNLDARKEVDKQLKASCESFISHATDQLVGPLLLLLDSAQKYLKDPGPGMEKALSKQPFAAPNIISQTVQNVLRNTKAQLPSLQRSMSLYLANPDTQFILYRPIKNNVIGTFSKLSQLLLNNDYSEDDRLLIGCPSAEQVSVLLSSAALTHRKISTASDSGARRIEDWHRGRKISFENGNVSNLDVSRTERLSEQDESQLDKESTVTSTETENNLVNSSCKSNPDSQTKVNLVDEKSKEES</sequence>
<dbReference type="Pfam" id="PF20671">
    <property type="entry name" value="COG3_C"/>
    <property type="match status" value="1"/>
</dbReference>
<evidence type="ECO:0000256" key="6">
    <source>
        <dbReference type="ARBA" id="ARBA00023034"/>
    </source>
</evidence>
<dbReference type="Proteomes" id="UP001152759">
    <property type="component" value="Chromosome 1"/>
</dbReference>
<evidence type="ECO:0000256" key="10">
    <source>
        <dbReference type="SAM" id="SignalP"/>
    </source>
</evidence>
<feature type="region of interest" description="Disordered" evidence="9">
    <location>
        <begin position="858"/>
        <end position="912"/>
    </location>
</feature>
<accession>A0A9N9ZZ86</accession>
<evidence type="ECO:0000256" key="4">
    <source>
        <dbReference type="ARBA" id="ARBA00022448"/>
    </source>
</evidence>
<comment type="subcellular location">
    <subcellularLocation>
        <location evidence="1">Golgi apparatus membrane</location>
        <topology evidence="1">Peripheral membrane protein</topology>
    </subcellularLocation>
</comment>
<reference evidence="13" key="1">
    <citation type="submission" date="2021-12" db="EMBL/GenBank/DDBJ databases">
        <authorList>
            <person name="King R."/>
        </authorList>
    </citation>
    <scope>NUCLEOTIDE SEQUENCE</scope>
</reference>
<evidence type="ECO:0000256" key="8">
    <source>
        <dbReference type="ARBA" id="ARBA00031339"/>
    </source>
</evidence>
<keyword evidence="6" id="KW-0333">Golgi apparatus</keyword>
<evidence type="ECO:0000256" key="7">
    <source>
        <dbReference type="ARBA" id="ARBA00023136"/>
    </source>
</evidence>
<evidence type="ECO:0000313" key="13">
    <source>
        <dbReference type="EMBL" id="CAH0380743.1"/>
    </source>
</evidence>
<feature type="compositionally biased region" description="Basic and acidic residues" evidence="9">
    <location>
        <begin position="858"/>
        <end position="875"/>
    </location>
</feature>
<dbReference type="PANTHER" id="PTHR13302:SF8">
    <property type="entry name" value="CONSERVED OLIGOMERIC GOLGI COMPLEX SUBUNIT 3"/>
    <property type="match status" value="1"/>
</dbReference>
<dbReference type="GO" id="GO:0000139">
    <property type="term" value="C:Golgi membrane"/>
    <property type="evidence" value="ECO:0007669"/>
    <property type="project" value="UniProtKB-SubCell"/>
</dbReference>
<feature type="compositionally biased region" description="Basic and acidic residues" evidence="9">
    <location>
        <begin position="903"/>
        <end position="912"/>
    </location>
</feature>
<evidence type="ECO:0000256" key="1">
    <source>
        <dbReference type="ARBA" id="ARBA00004395"/>
    </source>
</evidence>
<proteinExistence type="inferred from homology"/>
<dbReference type="KEGG" id="btab:109040114"/>
<gene>
    <name evidence="13" type="ORF">BEMITA_LOCUS459</name>
</gene>
<keyword evidence="5" id="KW-0653">Protein transport</keyword>
<comment type="similarity">
    <text evidence="2">Belongs to the COG3 family.</text>
</comment>